<feature type="compositionally biased region" description="Polar residues" evidence="1">
    <location>
        <begin position="16"/>
        <end position="31"/>
    </location>
</feature>
<feature type="region of interest" description="Disordered" evidence="1">
    <location>
        <begin position="1"/>
        <end position="43"/>
    </location>
</feature>
<dbReference type="RefSeq" id="NP_001040888.1">
    <property type="nucleotide sequence ID" value="NM_001047423.3"/>
</dbReference>
<evidence type="ECO:0000313" key="2">
    <source>
        <dbReference type="EMBL" id="CCD73053.1"/>
    </source>
</evidence>
<evidence type="ECO:0000256" key="1">
    <source>
        <dbReference type="SAM" id="MobiDB-lite"/>
    </source>
</evidence>
<dbReference type="ExpressionAtlas" id="Q2AAB4">
    <property type="expression patterns" value="baseline and differential"/>
</dbReference>
<dbReference type="Proteomes" id="UP000001940">
    <property type="component" value="Chromosome III"/>
</dbReference>
<dbReference type="EMBL" id="BX284603">
    <property type="protein sequence ID" value="CCD73053.1"/>
    <property type="molecule type" value="Genomic_DNA"/>
</dbReference>
<proteinExistence type="predicted"/>
<keyword evidence="3" id="KW-1185">Reference proteome</keyword>
<feature type="compositionally biased region" description="Low complexity" evidence="1">
    <location>
        <begin position="1"/>
        <end position="15"/>
    </location>
</feature>
<dbReference type="KEGG" id="cel:CELE_Y82E9BR.23"/>
<dbReference type="SMR" id="Q2AAB4"/>
<dbReference type="AlphaFoldDB" id="Q2AAB4"/>
<dbReference type="Bgee" id="WBGene00044761">
    <property type="expression patterns" value="Expressed in larva and 3 other cell types or tissues"/>
</dbReference>
<evidence type="ECO:0000313" key="3">
    <source>
        <dbReference type="Proteomes" id="UP000001940"/>
    </source>
</evidence>
<accession>Q2AAB4</accession>
<dbReference type="WormBase" id="Y82E9BR.23a">
    <property type="protein sequence ID" value="CE39991"/>
    <property type="gene ID" value="WBGene00044761"/>
    <property type="gene designation" value="pals-19"/>
</dbReference>
<gene>
    <name evidence="2 4" type="primary">pals-19</name>
    <name evidence="2" type="ORF">CELE_Y82E9BR.23</name>
    <name evidence="4" type="ORF">Y82E9BR.23</name>
</gene>
<dbReference type="HOGENOM" id="CLU_1082725_0_0_1"/>
<dbReference type="GeneID" id="4363048"/>
<organism evidence="2 3">
    <name type="scientific">Caenorhabditis elegans</name>
    <dbReference type="NCBI Taxonomy" id="6239"/>
    <lineage>
        <taxon>Eukaryota</taxon>
        <taxon>Metazoa</taxon>
        <taxon>Ecdysozoa</taxon>
        <taxon>Nematoda</taxon>
        <taxon>Chromadorea</taxon>
        <taxon>Rhabditida</taxon>
        <taxon>Rhabditina</taxon>
        <taxon>Rhabditomorpha</taxon>
        <taxon>Rhabditoidea</taxon>
        <taxon>Rhabditidae</taxon>
        <taxon>Peloderinae</taxon>
        <taxon>Caenorhabditis</taxon>
    </lineage>
</organism>
<protein>
    <submittedName>
        <fullName evidence="2">Protein containing ALS2cr12 (ALS2CR12) signature</fullName>
    </submittedName>
</protein>
<name>Q2AAB4_CAEEL</name>
<dbReference type="PaxDb" id="6239-Y82E9BR.23"/>
<evidence type="ECO:0000313" key="4">
    <source>
        <dbReference type="WormBase" id="Y82E9BR.23a"/>
    </source>
</evidence>
<dbReference type="CTD" id="4363048"/>
<dbReference type="PhylomeDB" id="Q2AAB4"/>
<dbReference type="UCSC" id="Y82E9BR.23">
    <property type="organism name" value="c. elegans"/>
</dbReference>
<reference evidence="2 3" key="1">
    <citation type="journal article" date="1998" name="Science">
        <title>Genome sequence of the nematode C. elegans: a platform for investigating biology.</title>
        <authorList>
            <consortium name="The C. elegans sequencing consortium"/>
            <person name="Sulson J.E."/>
            <person name="Waterston R."/>
        </authorList>
    </citation>
    <scope>NUCLEOTIDE SEQUENCE [LARGE SCALE GENOMIC DNA]</scope>
    <source>
        <strain evidence="2 3">Bristol N2</strain>
    </source>
</reference>
<dbReference type="AGR" id="WB:WBGene00044761"/>
<sequence length="257" mass="30627">MSYPYSNHHSVSSSSGIPFQSDETNYFSSSREPGKEVRHQQSAIPSFMEKTISIRDYRPDEKELRVEDYYPRRDVKKFQEVREGNDLDILQSFDDESEYLDKEHSSRIRDLETKKRNCIANFKLKNKKEVEELFAKLINILRIIERELDHNLECEASIHFSDSIEHQIEEFNKQSEYLDRFMLRSNYLDQDFFENISEQIIKIEGIVNDTNLRALCIHFQRAYNNKDTERMELYKRDLKPLRLAVRGMAHASEKLVN</sequence>